<evidence type="ECO:0000256" key="2">
    <source>
        <dbReference type="SAM" id="Phobius"/>
    </source>
</evidence>
<dbReference type="EMBL" id="CP047591">
    <property type="protein sequence ID" value="QHI72038.1"/>
    <property type="molecule type" value="Genomic_DNA"/>
</dbReference>
<feature type="transmembrane region" description="Helical" evidence="2">
    <location>
        <begin position="57"/>
        <end position="80"/>
    </location>
</feature>
<dbReference type="AlphaFoldDB" id="A0A6P1MJ62"/>
<protein>
    <submittedName>
        <fullName evidence="4">LytR family transcriptional regulator</fullName>
    </submittedName>
</protein>
<name>A0A6P1MJ62_9FIRM</name>
<dbReference type="PANTHER" id="PTHR33392">
    <property type="entry name" value="POLYISOPRENYL-TEICHOIC ACID--PEPTIDOGLYCAN TEICHOIC ACID TRANSFERASE TAGU"/>
    <property type="match status" value="1"/>
</dbReference>
<keyword evidence="2" id="KW-1133">Transmembrane helix</keyword>
<evidence type="ECO:0000259" key="3">
    <source>
        <dbReference type="Pfam" id="PF03816"/>
    </source>
</evidence>
<evidence type="ECO:0000313" key="5">
    <source>
        <dbReference type="Proteomes" id="UP000463883"/>
    </source>
</evidence>
<dbReference type="Gene3D" id="3.40.630.190">
    <property type="entry name" value="LCP protein"/>
    <property type="match status" value="1"/>
</dbReference>
<evidence type="ECO:0000313" key="4">
    <source>
        <dbReference type="EMBL" id="QHI72038.1"/>
    </source>
</evidence>
<dbReference type="Pfam" id="PF03816">
    <property type="entry name" value="LytR_cpsA_psr"/>
    <property type="match status" value="1"/>
</dbReference>
<keyword evidence="5" id="KW-1185">Reference proteome</keyword>
<gene>
    <name evidence="4" type="ORF">Ami3637_06175</name>
</gene>
<dbReference type="Proteomes" id="UP000463883">
    <property type="component" value="Chromosome"/>
</dbReference>
<feature type="domain" description="Cell envelope-related transcriptional attenuator" evidence="3">
    <location>
        <begin position="137"/>
        <end position="292"/>
    </location>
</feature>
<keyword evidence="2" id="KW-0472">Membrane</keyword>
<dbReference type="InterPro" id="IPR050922">
    <property type="entry name" value="LytR/CpsA/Psr_CW_biosynth"/>
</dbReference>
<dbReference type="RefSeq" id="WP_162361808.1">
    <property type="nucleotide sequence ID" value="NZ_CP047591.1"/>
</dbReference>
<dbReference type="KEGG" id="amic:Ami3637_06175"/>
<accession>A0A6P1MJ62</accession>
<keyword evidence="2" id="KW-0812">Transmembrane</keyword>
<dbReference type="InterPro" id="IPR004474">
    <property type="entry name" value="LytR_CpsA_psr"/>
</dbReference>
<dbReference type="NCBIfam" id="TIGR00350">
    <property type="entry name" value="lytR_cpsA_psr"/>
    <property type="match status" value="1"/>
</dbReference>
<evidence type="ECO:0000256" key="1">
    <source>
        <dbReference type="ARBA" id="ARBA00006068"/>
    </source>
</evidence>
<sequence>MNRAEKKQRAREREARARQWEAERAGYDYEEYQVIPSAKTGNKGKMKNKKQTSNGKIFLRTFFIAFVILTVGGLGVTSLIGKVADIKPFDPGKEYTPVLEDELKLESLVDENSPFFQSFKDSKRANVLLLGVNGGLTDTIMLVSFDMDNKKVDVISVPRDTYYERKGSEGLAEKKLNAAYKGNPVNTAKAVSKLLCGMPINYYAVIEYDGVKKIVNSMGGVPMNIPDINHKGGMYYTDPYDKPPLKIALKAGQQTLDGEHAVQFLRFRHGYAEGDLGRVKAQQEFIKSAFKQCIGLNLPSVAKTVFQNVDSDITLGTALGLATKAMGISESDIKTYTLPNNPDPEPPYYVYPDKKKTEDMIREIYSVQTEKTTDGAVTTD</sequence>
<dbReference type="PANTHER" id="PTHR33392:SF6">
    <property type="entry name" value="POLYISOPRENYL-TEICHOIC ACID--PEPTIDOGLYCAN TEICHOIC ACID TRANSFERASE TAGU"/>
    <property type="match status" value="1"/>
</dbReference>
<reference evidence="4 5" key="1">
    <citation type="submission" date="2020-01" db="EMBL/GenBank/DDBJ databases">
        <title>Genomic analysis of Aminipila sp. CBA3637.</title>
        <authorList>
            <person name="Kim Y.B."/>
            <person name="Roh S.W."/>
        </authorList>
    </citation>
    <scope>NUCLEOTIDE SEQUENCE [LARGE SCALE GENOMIC DNA]</scope>
    <source>
        <strain evidence="4 5">CBA3637</strain>
    </source>
</reference>
<comment type="similarity">
    <text evidence="1">Belongs to the LytR/CpsA/Psr (LCP) family.</text>
</comment>
<organism evidence="4 5">
    <name type="scientific">Aminipila terrae</name>
    <dbReference type="NCBI Taxonomy" id="2697030"/>
    <lineage>
        <taxon>Bacteria</taxon>
        <taxon>Bacillati</taxon>
        <taxon>Bacillota</taxon>
        <taxon>Clostridia</taxon>
        <taxon>Peptostreptococcales</taxon>
        <taxon>Anaerovoracaceae</taxon>
        <taxon>Aminipila</taxon>
    </lineage>
</organism>
<proteinExistence type="inferred from homology"/>